<evidence type="ECO:0000256" key="1">
    <source>
        <dbReference type="SAM" id="MobiDB-lite"/>
    </source>
</evidence>
<reference evidence="2 3" key="1">
    <citation type="submission" date="2023-08" db="EMBL/GenBank/DDBJ databases">
        <title>A Necator americanus chromosomal reference genome.</title>
        <authorList>
            <person name="Ilik V."/>
            <person name="Petrzelkova K.J."/>
            <person name="Pardy F."/>
            <person name="Fuh T."/>
            <person name="Niatou-Singa F.S."/>
            <person name="Gouil Q."/>
            <person name="Baker L."/>
            <person name="Ritchie M.E."/>
            <person name="Jex A.R."/>
            <person name="Gazzola D."/>
            <person name="Li H."/>
            <person name="Toshio Fujiwara R."/>
            <person name="Zhan B."/>
            <person name="Aroian R.V."/>
            <person name="Pafco B."/>
            <person name="Schwarz E.M."/>
        </authorList>
    </citation>
    <scope>NUCLEOTIDE SEQUENCE [LARGE SCALE GENOMIC DNA]</scope>
    <source>
        <strain evidence="2 3">Aroian</strain>
        <tissue evidence="2">Whole animal</tissue>
    </source>
</reference>
<feature type="region of interest" description="Disordered" evidence="1">
    <location>
        <begin position="1"/>
        <end position="73"/>
    </location>
</feature>
<gene>
    <name evidence="2" type="primary">Necator_chrIII.g13074</name>
    <name evidence="2" type="ORF">RB195_012307</name>
</gene>
<organism evidence="2 3">
    <name type="scientific">Necator americanus</name>
    <name type="common">Human hookworm</name>
    <dbReference type="NCBI Taxonomy" id="51031"/>
    <lineage>
        <taxon>Eukaryota</taxon>
        <taxon>Metazoa</taxon>
        <taxon>Ecdysozoa</taxon>
        <taxon>Nematoda</taxon>
        <taxon>Chromadorea</taxon>
        <taxon>Rhabditida</taxon>
        <taxon>Rhabditina</taxon>
        <taxon>Rhabditomorpha</taxon>
        <taxon>Strongyloidea</taxon>
        <taxon>Ancylostomatidae</taxon>
        <taxon>Bunostominae</taxon>
        <taxon>Necator</taxon>
    </lineage>
</organism>
<keyword evidence="3" id="KW-1185">Reference proteome</keyword>
<feature type="region of interest" description="Disordered" evidence="1">
    <location>
        <begin position="90"/>
        <end position="112"/>
    </location>
</feature>
<protein>
    <submittedName>
        <fullName evidence="2">Uncharacterized protein</fullName>
    </submittedName>
</protein>
<proteinExistence type="predicted"/>
<name>A0ABR1D6H6_NECAM</name>
<evidence type="ECO:0000313" key="2">
    <source>
        <dbReference type="EMBL" id="KAK6746117.1"/>
    </source>
</evidence>
<feature type="compositionally biased region" description="Polar residues" evidence="1">
    <location>
        <begin position="33"/>
        <end position="43"/>
    </location>
</feature>
<comment type="caution">
    <text evidence="2">The sequence shown here is derived from an EMBL/GenBank/DDBJ whole genome shotgun (WGS) entry which is preliminary data.</text>
</comment>
<sequence>MGKKNSSAKNDRTRAARVAGEHSTTEPPMRVQSVYTLQETPHIQRSKRGNNMAETPYKTLHRPGIEPGPPAWQASILPLNHRCVSKMSTALQETPHIQRSQEQMGTTSETRV</sequence>
<dbReference type="Proteomes" id="UP001303046">
    <property type="component" value="Unassembled WGS sequence"/>
</dbReference>
<feature type="compositionally biased region" description="Basic and acidic residues" evidence="1">
    <location>
        <begin position="9"/>
        <end position="24"/>
    </location>
</feature>
<dbReference type="EMBL" id="JAVFWL010000003">
    <property type="protein sequence ID" value="KAK6746117.1"/>
    <property type="molecule type" value="Genomic_DNA"/>
</dbReference>
<accession>A0ABR1D6H6</accession>
<evidence type="ECO:0000313" key="3">
    <source>
        <dbReference type="Proteomes" id="UP001303046"/>
    </source>
</evidence>